<evidence type="ECO:0000256" key="3">
    <source>
        <dbReference type="SAM" id="Phobius"/>
    </source>
</evidence>
<evidence type="ECO:0000313" key="4">
    <source>
        <dbReference type="EMBL" id="GGX61445.1"/>
    </source>
</evidence>
<feature type="region of interest" description="Disordered" evidence="2">
    <location>
        <begin position="1"/>
        <end position="59"/>
    </location>
</feature>
<feature type="compositionally biased region" description="Polar residues" evidence="2">
    <location>
        <begin position="1"/>
        <end position="10"/>
    </location>
</feature>
<dbReference type="AlphaFoldDB" id="A0A918NEL2"/>
<name>A0A918NEL2_9GAMM</name>
<protein>
    <submittedName>
        <fullName evidence="4">Uncharacterized protein</fullName>
    </submittedName>
</protein>
<keyword evidence="3" id="KW-0812">Transmembrane</keyword>
<reference evidence="4" key="2">
    <citation type="submission" date="2020-09" db="EMBL/GenBank/DDBJ databases">
        <authorList>
            <person name="Sun Q."/>
            <person name="Kim S."/>
        </authorList>
    </citation>
    <scope>NUCLEOTIDE SEQUENCE</scope>
    <source>
        <strain evidence="4">KCTC 22169</strain>
    </source>
</reference>
<evidence type="ECO:0000256" key="1">
    <source>
        <dbReference type="SAM" id="Coils"/>
    </source>
</evidence>
<dbReference type="Proteomes" id="UP000626148">
    <property type="component" value="Unassembled WGS sequence"/>
</dbReference>
<proteinExistence type="predicted"/>
<keyword evidence="5" id="KW-1185">Reference proteome</keyword>
<feature type="compositionally biased region" description="Polar residues" evidence="2">
    <location>
        <begin position="37"/>
        <end position="46"/>
    </location>
</feature>
<comment type="caution">
    <text evidence="4">The sequence shown here is derived from an EMBL/GenBank/DDBJ whole genome shotgun (WGS) entry which is preliminary data.</text>
</comment>
<evidence type="ECO:0000313" key="5">
    <source>
        <dbReference type="Proteomes" id="UP000626148"/>
    </source>
</evidence>
<dbReference type="EMBL" id="BMXR01000008">
    <property type="protein sequence ID" value="GGX61445.1"/>
    <property type="molecule type" value="Genomic_DNA"/>
</dbReference>
<feature type="transmembrane region" description="Helical" evidence="3">
    <location>
        <begin position="65"/>
        <end position="85"/>
    </location>
</feature>
<keyword evidence="3" id="KW-1133">Transmembrane helix</keyword>
<reference evidence="4" key="1">
    <citation type="journal article" date="2014" name="Int. J. Syst. Evol. Microbiol.">
        <title>Complete genome sequence of Corynebacterium casei LMG S-19264T (=DSM 44701T), isolated from a smear-ripened cheese.</title>
        <authorList>
            <consortium name="US DOE Joint Genome Institute (JGI-PGF)"/>
            <person name="Walter F."/>
            <person name="Albersmeier A."/>
            <person name="Kalinowski J."/>
            <person name="Ruckert C."/>
        </authorList>
    </citation>
    <scope>NUCLEOTIDE SEQUENCE</scope>
    <source>
        <strain evidence="4">KCTC 22169</strain>
    </source>
</reference>
<sequence length="312" mass="34342">MAARSFQEQVVTMADSKPVNELPRMVPDRDEIRTRKGSGQESKPTGSGSGDKPTPPARRGGAGPLVWVALLVLFAALVGVGLMAYSQNQMLASYEERLQLADDRISSLERSMNETGESVAMNETAINAQFRAIKSETDMQMSEIRKLWDVSNKRNREWIEENQQAIGKLQTDLQAQTDQLAALSSSLDQQSQTLDTLAGRLDSQQESASQRAETLTSVQQQLTTLNEDLASIDLASLEERLISLTLGQETLQQEQGDMRSNVQSMNTTVQELNETIQAIDASRLDTNRRLVTLNDQLQALEAKVSALTGSSQ</sequence>
<organism evidence="4 5">
    <name type="scientific">Saccharospirillum salsuginis</name>
    <dbReference type="NCBI Taxonomy" id="418750"/>
    <lineage>
        <taxon>Bacteria</taxon>
        <taxon>Pseudomonadati</taxon>
        <taxon>Pseudomonadota</taxon>
        <taxon>Gammaproteobacteria</taxon>
        <taxon>Oceanospirillales</taxon>
        <taxon>Saccharospirillaceae</taxon>
        <taxon>Saccharospirillum</taxon>
    </lineage>
</organism>
<accession>A0A918NEL2</accession>
<dbReference type="Gene3D" id="1.10.287.1490">
    <property type="match status" value="1"/>
</dbReference>
<feature type="coiled-coil region" evidence="1">
    <location>
        <begin position="283"/>
        <end position="310"/>
    </location>
</feature>
<evidence type="ECO:0000256" key="2">
    <source>
        <dbReference type="SAM" id="MobiDB-lite"/>
    </source>
</evidence>
<dbReference type="RefSeq" id="WP_189610424.1">
    <property type="nucleotide sequence ID" value="NZ_BMXR01000008.1"/>
</dbReference>
<keyword evidence="3" id="KW-0472">Membrane</keyword>
<gene>
    <name evidence="4" type="ORF">GCM10007392_31630</name>
</gene>
<keyword evidence="1" id="KW-0175">Coiled coil</keyword>